<gene>
    <name evidence="1" type="ORF">METZ01_LOCUS110983</name>
</gene>
<organism evidence="1">
    <name type="scientific">marine metagenome</name>
    <dbReference type="NCBI Taxonomy" id="408172"/>
    <lineage>
        <taxon>unclassified sequences</taxon>
        <taxon>metagenomes</taxon>
        <taxon>ecological metagenomes</taxon>
    </lineage>
</organism>
<sequence>MQAWMRIGQPLEPVMSDYKRIFDAWEDGGVRGFVFGRTLFSDSQGQFTIPAFASNPQVYRDRGLVPNDRQVQTDPTKEKSLHTMLDDAKKRGWTIFIFAPGSGATGAKSLSLEEDPYAAISTASIWAEVFNAFPQVDGGIMDGWTESAYELIKHHGNAVFGDIPDATKKAASVRGYNPNKLEKGMQHLRQRFQSFTSSQVQYYGSHGVLSEINLFDINEDAIYWLRWRREDSIKTGE</sequence>
<protein>
    <submittedName>
        <fullName evidence="1">Uncharacterized protein</fullName>
    </submittedName>
</protein>
<feature type="non-terminal residue" evidence="1">
    <location>
        <position position="237"/>
    </location>
</feature>
<name>A0A381X015_9ZZZZ</name>
<dbReference type="EMBL" id="UINC01013458">
    <property type="protein sequence ID" value="SVA58129.1"/>
    <property type="molecule type" value="Genomic_DNA"/>
</dbReference>
<accession>A0A381X015</accession>
<reference evidence="1" key="1">
    <citation type="submission" date="2018-05" db="EMBL/GenBank/DDBJ databases">
        <authorList>
            <person name="Lanie J.A."/>
            <person name="Ng W.-L."/>
            <person name="Kazmierczak K.M."/>
            <person name="Andrzejewski T.M."/>
            <person name="Davidsen T.M."/>
            <person name="Wayne K.J."/>
            <person name="Tettelin H."/>
            <person name="Glass J.I."/>
            <person name="Rusch D."/>
            <person name="Podicherti R."/>
            <person name="Tsui H.-C.T."/>
            <person name="Winkler M.E."/>
        </authorList>
    </citation>
    <scope>NUCLEOTIDE SEQUENCE</scope>
</reference>
<evidence type="ECO:0000313" key="1">
    <source>
        <dbReference type="EMBL" id="SVA58129.1"/>
    </source>
</evidence>
<proteinExistence type="predicted"/>
<dbReference type="AlphaFoldDB" id="A0A381X015"/>